<proteinExistence type="predicted"/>
<reference evidence="1 2" key="1">
    <citation type="journal article" date="2016" name="Nat. Commun.">
        <title>Thousands of microbial genomes shed light on interconnected biogeochemical processes in an aquifer system.</title>
        <authorList>
            <person name="Anantharaman K."/>
            <person name="Brown C.T."/>
            <person name="Hug L.A."/>
            <person name="Sharon I."/>
            <person name="Castelle C.J."/>
            <person name="Probst A.J."/>
            <person name="Thomas B.C."/>
            <person name="Singh A."/>
            <person name="Wilkins M.J."/>
            <person name="Karaoz U."/>
            <person name="Brodie E.L."/>
            <person name="Williams K.H."/>
            <person name="Hubbard S.S."/>
            <person name="Banfield J.F."/>
        </authorList>
    </citation>
    <scope>NUCLEOTIDE SEQUENCE [LARGE SCALE GENOMIC DNA]</scope>
</reference>
<comment type="caution">
    <text evidence="1">The sequence shown here is derived from an EMBL/GenBank/DDBJ whole genome shotgun (WGS) entry which is preliminary data.</text>
</comment>
<sequence>MNNKVKSFTDLVAWKKSHQFALEIYKITKKFPSEEKFGLIDQLRRASISITSNIAEGFSRRTSKEKIRFYYTAFGSLLEIQSQLLISRDLNYFKDTERIFAKSVEIKKLISGLIKSAKTWNY</sequence>
<evidence type="ECO:0008006" key="3">
    <source>
        <dbReference type="Google" id="ProtNLM"/>
    </source>
</evidence>
<dbReference type="Proteomes" id="UP000177199">
    <property type="component" value="Unassembled WGS sequence"/>
</dbReference>
<dbReference type="AlphaFoldDB" id="A0A1F7HID8"/>
<organism evidence="1 2">
    <name type="scientific">Candidatus Roizmanbacteria bacterium RIFCSPHIGHO2_12_FULL_33_9</name>
    <dbReference type="NCBI Taxonomy" id="1802045"/>
    <lineage>
        <taxon>Bacteria</taxon>
        <taxon>Candidatus Roizmaniibacteriota</taxon>
    </lineage>
</organism>
<dbReference type="PANTHER" id="PTHR38471:SF2">
    <property type="entry name" value="FOUR HELIX BUNDLE PROTEIN"/>
    <property type="match status" value="1"/>
</dbReference>
<evidence type="ECO:0000313" key="1">
    <source>
        <dbReference type="EMBL" id="OGK30991.1"/>
    </source>
</evidence>
<dbReference type="InterPro" id="IPR012657">
    <property type="entry name" value="23S_rRNA-intervening_sequence"/>
</dbReference>
<gene>
    <name evidence="1" type="ORF">A3F29_04275</name>
</gene>
<dbReference type="InterPro" id="IPR036583">
    <property type="entry name" value="23S_rRNA_IVS_sf"/>
</dbReference>
<dbReference type="EMBL" id="MFZV01000034">
    <property type="protein sequence ID" value="OGK30991.1"/>
    <property type="molecule type" value="Genomic_DNA"/>
</dbReference>
<dbReference type="PANTHER" id="PTHR38471">
    <property type="entry name" value="FOUR HELIX BUNDLE PROTEIN"/>
    <property type="match status" value="1"/>
</dbReference>
<dbReference type="SUPFAM" id="SSF158446">
    <property type="entry name" value="IVS-encoded protein-like"/>
    <property type="match status" value="1"/>
</dbReference>
<dbReference type="CDD" id="cd16377">
    <property type="entry name" value="23S_rRNA_IVP_like"/>
    <property type="match status" value="1"/>
</dbReference>
<dbReference type="Gene3D" id="1.20.1440.60">
    <property type="entry name" value="23S rRNA-intervening sequence"/>
    <property type="match status" value="1"/>
</dbReference>
<name>A0A1F7HID8_9BACT</name>
<protein>
    <recommendedName>
        <fullName evidence="3">Four helix bundle protein</fullName>
    </recommendedName>
</protein>
<dbReference type="Pfam" id="PF05635">
    <property type="entry name" value="23S_rRNA_IVP"/>
    <property type="match status" value="1"/>
</dbReference>
<accession>A0A1F7HID8</accession>
<evidence type="ECO:0000313" key="2">
    <source>
        <dbReference type="Proteomes" id="UP000177199"/>
    </source>
</evidence>
<dbReference type="NCBIfam" id="TIGR02436">
    <property type="entry name" value="four helix bundle protein"/>
    <property type="match status" value="1"/>
</dbReference>